<dbReference type="Gene3D" id="2.60.260.20">
    <property type="entry name" value="Urease metallochaperone UreE, N-terminal domain"/>
    <property type="match status" value="2"/>
</dbReference>
<dbReference type="PRINTS" id="PR00625">
    <property type="entry name" value="JDOMAIN"/>
</dbReference>
<dbReference type="Proteomes" id="UP000006054">
    <property type="component" value="Chromosome"/>
</dbReference>
<dbReference type="GO" id="GO:0051082">
    <property type="term" value="F:unfolded protein binding"/>
    <property type="evidence" value="ECO:0007669"/>
    <property type="project" value="InterPro"/>
</dbReference>
<dbReference type="PANTHER" id="PTHR43096:SF52">
    <property type="entry name" value="DNAJ HOMOLOG 1, MITOCHONDRIAL-RELATED"/>
    <property type="match status" value="1"/>
</dbReference>
<gene>
    <name evidence="3" type="ordered locus">Fleli_3919</name>
</gene>
<dbReference type="SMART" id="SM00271">
    <property type="entry name" value="DnaJ"/>
    <property type="match status" value="1"/>
</dbReference>
<dbReference type="Pfam" id="PF01556">
    <property type="entry name" value="DnaJ_C"/>
    <property type="match status" value="1"/>
</dbReference>
<sequence precursor="true">MDFYKTLGITKSASADEIKKAFRKLAVKYHPDKNTGNPQAETKFKEINEAYETLKDPEKRKKYDQYGKDYQKYEGAGAGGGHYDFSGNKSGGGYAQYENNFDDAFGQGGFSSFFEQMFGGQSGAGGFGSAASAGRDLEAEMTITLQEAYFGTSRTISVNKQQLRINIKAGTTDNKKLRLKGKGEKGANGQSGDLFIYVKVEKHPTFERKGDDLYCNVKVDLYAAVLGGKVQIPTIKGSSINVPIPKGAQNGQNLRLKNLGMPLYGKSDKFGDMFVKLRIEIPTKLSDKEESLFKELSRLKSD</sequence>
<dbReference type="InterPro" id="IPR002939">
    <property type="entry name" value="DnaJ_C"/>
</dbReference>
<dbReference type="STRING" id="880071.Fleli_3919"/>
<dbReference type="AlphaFoldDB" id="I4AQI7"/>
<dbReference type="PATRIC" id="fig|880071.3.peg.3920"/>
<dbReference type="PROSITE" id="PS00636">
    <property type="entry name" value="DNAJ_1"/>
    <property type="match status" value="1"/>
</dbReference>
<dbReference type="InterPro" id="IPR001623">
    <property type="entry name" value="DnaJ_domain"/>
</dbReference>
<dbReference type="PANTHER" id="PTHR43096">
    <property type="entry name" value="DNAJ HOMOLOG 1, MITOCHONDRIAL-RELATED"/>
    <property type="match status" value="1"/>
</dbReference>
<accession>I4AQI7</accession>
<evidence type="ECO:0000313" key="3">
    <source>
        <dbReference type="EMBL" id="AFM06222.1"/>
    </source>
</evidence>
<dbReference type="EMBL" id="CP003345">
    <property type="protein sequence ID" value="AFM06222.1"/>
    <property type="molecule type" value="Genomic_DNA"/>
</dbReference>
<reference evidence="4" key="1">
    <citation type="submission" date="2012-06" db="EMBL/GenBank/DDBJ databases">
        <title>The complete genome of Flexibacter litoralis DSM 6794.</title>
        <authorList>
            <person name="Lucas S."/>
            <person name="Copeland A."/>
            <person name="Lapidus A."/>
            <person name="Glavina del Rio T."/>
            <person name="Dalin E."/>
            <person name="Tice H."/>
            <person name="Bruce D."/>
            <person name="Goodwin L."/>
            <person name="Pitluck S."/>
            <person name="Peters L."/>
            <person name="Ovchinnikova G."/>
            <person name="Lu M."/>
            <person name="Kyrpides N."/>
            <person name="Mavromatis K."/>
            <person name="Ivanova N."/>
            <person name="Brettin T."/>
            <person name="Detter J.C."/>
            <person name="Han C."/>
            <person name="Larimer F."/>
            <person name="Land M."/>
            <person name="Hauser L."/>
            <person name="Markowitz V."/>
            <person name="Cheng J.-F."/>
            <person name="Hugenholtz P."/>
            <person name="Woyke T."/>
            <person name="Wu D."/>
            <person name="Spring S."/>
            <person name="Lang E."/>
            <person name="Kopitz M."/>
            <person name="Brambilla E."/>
            <person name="Klenk H.-P."/>
            <person name="Eisen J.A."/>
        </authorList>
    </citation>
    <scope>NUCLEOTIDE SEQUENCE [LARGE SCALE GENOMIC DNA]</scope>
    <source>
        <strain evidence="4">ATCC 23117 / DSM 6794 / NBRC 15988 / NCIMB 1366 / Sio-4</strain>
    </source>
</reference>
<feature type="domain" description="J" evidence="2">
    <location>
        <begin position="2"/>
        <end position="67"/>
    </location>
</feature>
<dbReference type="eggNOG" id="COG0484">
    <property type="taxonomic scope" value="Bacteria"/>
</dbReference>
<dbReference type="RefSeq" id="WP_014799645.1">
    <property type="nucleotide sequence ID" value="NC_018018.1"/>
</dbReference>
<evidence type="ECO:0000256" key="1">
    <source>
        <dbReference type="ARBA" id="ARBA00023186"/>
    </source>
</evidence>
<dbReference type="InterPro" id="IPR018253">
    <property type="entry name" value="DnaJ_domain_CS"/>
</dbReference>
<dbReference type="OrthoDB" id="9779889at2"/>
<dbReference type="HOGENOM" id="CLU_017633_0_0_10"/>
<name>I4AQI7_BERLS</name>
<protein>
    <submittedName>
        <fullName evidence="3">DnaJ-class molecular chaperone with C-terminal Zn finger domain</fullName>
    </submittedName>
</protein>
<organism evidence="3 4">
    <name type="scientific">Bernardetia litoralis (strain ATCC 23117 / DSM 6794 / NBRC 15988 / NCIMB 1366 / Fx l1 / Sio-4)</name>
    <name type="common">Flexibacter litoralis</name>
    <dbReference type="NCBI Taxonomy" id="880071"/>
    <lineage>
        <taxon>Bacteria</taxon>
        <taxon>Pseudomonadati</taxon>
        <taxon>Bacteroidota</taxon>
        <taxon>Cytophagia</taxon>
        <taxon>Cytophagales</taxon>
        <taxon>Bernardetiaceae</taxon>
        <taxon>Bernardetia</taxon>
    </lineage>
</organism>
<proteinExistence type="predicted"/>
<dbReference type="KEGG" id="fli:Fleli_3919"/>
<evidence type="ECO:0000259" key="2">
    <source>
        <dbReference type="PROSITE" id="PS50076"/>
    </source>
</evidence>
<dbReference type="SUPFAM" id="SSF49493">
    <property type="entry name" value="HSP40/DnaJ peptide-binding domain"/>
    <property type="match status" value="2"/>
</dbReference>
<dbReference type="GO" id="GO:0042026">
    <property type="term" value="P:protein refolding"/>
    <property type="evidence" value="ECO:0007669"/>
    <property type="project" value="TreeGrafter"/>
</dbReference>
<dbReference type="GO" id="GO:0005737">
    <property type="term" value="C:cytoplasm"/>
    <property type="evidence" value="ECO:0007669"/>
    <property type="project" value="TreeGrafter"/>
</dbReference>
<dbReference type="SUPFAM" id="SSF46565">
    <property type="entry name" value="Chaperone J-domain"/>
    <property type="match status" value="1"/>
</dbReference>
<dbReference type="Gene3D" id="1.10.287.110">
    <property type="entry name" value="DnaJ domain"/>
    <property type="match status" value="1"/>
</dbReference>
<dbReference type="CDD" id="cd06257">
    <property type="entry name" value="DnaJ"/>
    <property type="match status" value="1"/>
</dbReference>
<evidence type="ECO:0000313" key="4">
    <source>
        <dbReference type="Proteomes" id="UP000006054"/>
    </source>
</evidence>
<dbReference type="InterPro" id="IPR008971">
    <property type="entry name" value="HSP40/DnaJ_pept-bd"/>
</dbReference>
<dbReference type="InterPro" id="IPR036869">
    <property type="entry name" value="J_dom_sf"/>
</dbReference>
<keyword evidence="4" id="KW-1185">Reference proteome</keyword>
<dbReference type="Pfam" id="PF00226">
    <property type="entry name" value="DnaJ"/>
    <property type="match status" value="1"/>
</dbReference>
<dbReference type="PROSITE" id="PS50076">
    <property type="entry name" value="DNAJ_2"/>
    <property type="match status" value="1"/>
</dbReference>
<dbReference type="CDD" id="cd10747">
    <property type="entry name" value="DnaJ_C"/>
    <property type="match status" value="1"/>
</dbReference>
<dbReference type="FunFam" id="2.60.260.20:FF:000013">
    <property type="entry name" value="DnaJ subfamily B member 11"/>
    <property type="match status" value="1"/>
</dbReference>
<keyword evidence="1" id="KW-0143">Chaperone</keyword>